<dbReference type="EMBL" id="QZAB01000060">
    <property type="protein sequence ID" value="RQD92065.1"/>
    <property type="molecule type" value="Genomic_DNA"/>
</dbReference>
<gene>
    <name evidence="2" type="ORF">D5R95_00795</name>
</gene>
<dbReference type="Pfam" id="PF01979">
    <property type="entry name" value="Amidohydro_1"/>
    <property type="match status" value="1"/>
</dbReference>
<evidence type="ECO:0000259" key="1">
    <source>
        <dbReference type="Pfam" id="PF01979"/>
    </source>
</evidence>
<sequence length="183" mass="19805">MFAIHCAEKERKGIEETLELGPDLLVHMNRATEGDLKRTADMDIPIVVCPRSNFLTGAGMAPVAKMFEAGISVAVGTDNVMLNSVNMFEEMQLLSKVFGLEDKHIFRMCTLNGAKALNFVGCGIIEEGYNSNIMILNGNSNNLSHSSDILSSVVRRARPDDILAVIGPGSSPRPTPTSEGRII</sequence>
<evidence type="ECO:0000313" key="2">
    <source>
        <dbReference type="EMBL" id="RQD92065.1"/>
    </source>
</evidence>
<name>A0A3R7VUG7_9EURY</name>
<accession>A0A3R7VUG7</accession>
<proteinExistence type="predicted"/>
<dbReference type="PANTHER" id="PTHR43794:SF5">
    <property type="entry name" value="CHLOROHYDROLASE FAMILY PROTEIN"/>
    <property type="match status" value="1"/>
</dbReference>
<dbReference type="Gene3D" id="3.20.20.140">
    <property type="entry name" value="Metal-dependent hydrolases"/>
    <property type="match status" value="1"/>
</dbReference>
<dbReference type="InterPro" id="IPR032466">
    <property type="entry name" value="Metal_Hydrolase"/>
</dbReference>
<dbReference type="PANTHER" id="PTHR43794">
    <property type="entry name" value="AMINOHYDROLASE SSNA-RELATED"/>
    <property type="match status" value="1"/>
</dbReference>
<comment type="caution">
    <text evidence="2">The sequence shown here is derived from an EMBL/GenBank/DDBJ whole genome shotgun (WGS) entry which is preliminary data.</text>
</comment>
<organism evidence="2 3">
    <name type="scientific">Methanosalsum natronophilum</name>
    <dbReference type="NCBI Taxonomy" id="768733"/>
    <lineage>
        <taxon>Archaea</taxon>
        <taxon>Methanobacteriati</taxon>
        <taxon>Methanobacteriota</taxon>
        <taxon>Stenosarchaea group</taxon>
        <taxon>Methanomicrobia</taxon>
        <taxon>Methanosarcinales</taxon>
        <taxon>Methanosarcinaceae</taxon>
        <taxon>Methanosalsum</taxon>
    </lineage>
</organism>
<feature type="domain" description="Amidohydrolase-related" evidence="1">
    <location>
        <begin position="26"/>
        <end position="165"/>
    </location>
</feature>
<dbReference type="AlphaFoldDB" id="A0A3R7VUG7"/>
<dbReference type="GO" id="GO:0016787">
    <property type="term" value="F:hydrolase activity"/>
    <property type="evidence" value="ECO:0007669"/>
    <property type="project" value="InterPro"/>
</dbReference>
<reference evidence="2 3" key="1">
    <citation type="submission" date="2018-08" db="EMBL/GenBank/DDBJ databases">
        <title>The metabolism and importance of syntrophic acetate oxidation coupled to methane or sulfide production in haloalkaline environments.</title>
        <authorList>
            <person name="Timmers P.H.A."/>
            <person name="Vavourakis C.D."/>
            <person name="Sorokin D.Y."/>
            <person name="Sinninghe Damste J.S."/>
            <person name="Muyzer G."/>
            <person name="Stams A.J.M."/>
            <person name="Plugge C.M."/>
        </authorList>
    </citation>
    <scope>NUCLEOTIDE SEQUENCE [LARGE SCALE GENOMIC DNA]</scope>
    <source>
        <strain evidence="2">MSAO_Arc3</strain>
    </source>
</reference>
<dbReference type="InterPro" id="IPR006680">
    <property type="entry name" value="Amidohydro-rel"/>
</dbReference>
<protein>
    <recommendedName>
        <fullName evidence="1">Amidohydrolase-related domain-containing protein</fullName>
    </recommendedName>
</protein>
<dbReference type="SUPFAM" id="SSF51556">
    <property type="entry name" value="Metallo-dependent hydrolases"/>
    <property type="match status" value="1"/>
</dbReference>
<evidence type="ECO:0000313" key="3">
    <source>
        <dbReference type="Proteomes" id="UP000284763"/>
    </source>
</evidence>
<dbReference type="Proteomes" id="UP000284763">
    <property type="component" value="Unassembled WGS sequence"/>
</dbReference>
<dbReference type="InterPro" id="IPR050287">
    <property type="entry name" value="MTA/SAH_deaminase"/>
</dbReference>